<dbReference type="PANTHER" id="PTHR46430:SF2">
    <property type="entry name" value="CHITIN SYNTHASE REGULATORY FACTOR 4"/>
    <property type="match status" value="1"/>
</dbReference>
<dbReference type="InterPro" id="IPR006597">
    <property type="entry name" value="Sel1-like"/>
</dbReference>
<keyword evidence="1" id="KW-0677">Repeat</keyword>
<proteinExistence type="predicted"/>
<feature type="region of interest" description="Disordered" evidence="2">
    <location>
        <begin position="476"/>
        <end position="522"/>
    </location>
</feature>
<dbReference type="FunCoup" id="A0A066WJQ9">
    <property type="interactions" value="5"/>
</dbReference>
<dbReference type="PANTHER" id="PTHR46430">
    <property type="entry name" value="PROTEIN SKT5-RELATED"/>
    <property type="match status" value="1"/>
</dbReference>
<dbReference type="HOGENOM" id="CLU_009491_0_0_1"/>
<feature type="region of interest" description="Disordered" evidence="2">
    <location>
        <begin position="552"/>
        <end position="690"/>
    </location>
</feature>
<dbReference type="InterPro" id="IPR051726">
    <property type="entry name" value="Chitin_Synth_Reg"/>
</dbReference>
<evidence type="ECO:0000313" key="4">
    <source>
        <dbReference type="Proteomes" id="UP000027361"/>
    </source>
</evidence>
<dbReference type="RefSeq" id="XP_013244617.1">
    <property type="nucleotide sequence ID" value="XM_013389163.1"/>
</dbReference>
<reference evidence="3 4" key="1">
    <citation type="submission" date="2014-05" db="EMBL/GenBank/DDBJ databases">
        <title>Draft genome sequence of a rare smut relative, Tilletiaria anomala UBC 951.</title>
        <authorList>
            <consortium name="DOE Joint Genome Institute"/>
            <person name="Toome M."/>
            <person name="Kuo A."/>
            <person name="Henrissat B."/>
            <person name="Lipzen A."/>
            <person name="Tritt A."/>
            <person name="Yoshinaga Y."/>
            <person name="Zane M."/>
            <person name="Barry K."/>
            <person name="Grigoriev I.V."/>
            <person name="Spatafora J.W."/>
            <person name="Aimea M.C."/>
        </authorList>
    </citation>
    <scope>NUCLEOTIDE SEQUENCE [LARGE SCALE GENOMIC DNA]</scope>
    <source>
        <strain evidence="3 4">UBC 951</strain>
    </source>
</reference>
<evidence type="ECO:0000256" key="2">
    <source>
        <dbReference type="SAM" id="MobiDB-lite"/>
    </source>
</evidence>
<dbReference type="EMBL" id="JMSN01000018">
    <property type="protein sequence ID" value="KDN50865.1"/>
    <property type="molecule type" value="Genomic_DNA"/>
</dbReference>
<name>A0A066WJQ9_TILAU</name>
<feature type="compositionally biased region" description="Low complexity" evidence="2">
    <location>
        <begin position="647"/>
        <end position="684"/>
    </location>
</feature>
<dbReference type="STRING" id="1037660.A0A066WJQ9"/>
<comment type="caution">
    <text evidence="3">The sequence shown here is derived from an EMBL/GenBank/DDBJ whole genome shotgun (WGS) entry which is preliminary data.</text>
</comment>
<dbReference type="AlphaFoldDB" id="A0A066WJQ9"/>
<dbReference type="GeneID" id="25265604"/>
<dbReference type="SMART" id="SM00671">
    <property type="entry name" value="SEL1"/>
    <property type="match status" value="6"/>
</dbReference>
<feature type="compositionally biased region" description="Basic residues" evidence="2">
    <location>
        <begin position="485"/>
        <end position="500"/>
    </location>
</feature>
<feature type="compositionally biased region" description="Polar residues" evidence="2">
    <location>
        <begin position="626"/>
        <end position="635"/>
    </location>
</feature>
<sequence length="714" mass="76388">MPGLIYGGRQSLQPGQFVGAPRVASGSHGHGKYLSTSASELGHGVPPPNSAGGPSSFSHDRRSSEQVRPTRPSWDHSAEEHMSGPSASLQSHATSHSNGSSSAAGAALPQLTMSLPDLKTLEMDREKALASSDPRRQLRWAANVLKYVDRKGDSSKITETRLVQWVDQAIGFINKQAGGSDPIAEALYLRGDLQASGAFPTYLRKDLRSAFNDFELSARMGHAQAWFRIGRDYEVLGDVARAKVAYEHGSNSGDVGSVYRLGMAHLLGQLDITVNYPRAIALLKSAADKADIDTPQPAYIFGMLLAGEFSHVPVPAHLLQPERGSTESEARRRIERAAYFHFVPAQYKCGWCYEHARLDCPYDPLMSVQWYSLASQGGEVEADMALSKWFLCGAEGCFDVDESLAFTFADKAARKGLGSAEFALGYYYEVGVGVEQDLTAAKKWYKRAADHGNNDATERLAAIDKPAPQTISRRDHLSHVDTKLHHSRTLAKNRSTKAGRRAVTEQGNASAGNGGAGVSPMPSASHLGAFNDISRKKTMRLVQETAGVRGGIKRLAGRSNKLEGSEAGPPLTSTQISPAPMGLQNGASNAYPHRPPSSSGRVPSQAFNVGGPVPGPTGYGMPPSTPQRQRLSSTPDAGIGPGAGMLQSPPYHQQTSPPPSSTAHSHPSQVSLQSGSSFSSGTPSKRPDPVVYQTFAEMGFASSKTKNDKDCVVM</sequence>
<organism evidence="3 4">
    <name type="scientific">Tilletiaria anomala (strain ATCC 24038 / CBS 436.72 / UBC 951)</name>
    <dbReference type="NCBI Taxonomy" id="1037660"/>
    <lineage>
        <taxon>Eukaryota</taxon>
        <taxon>Fungi</taxon>
        <taxon>Dikarya</taxon>
        <taxon>Basidiomycota</taxon>
        <taxon>Ustilaginomycotina</taxon>
        <taxon>Exobasidiomycetes</taxon>
        <taxon>Georgefischeriales</taxon>
        <taxon>Tilletiariaceae</taxon>
        <taxon>Tilletiaria</taxon>
    </lineage>
</organism>
<protein>
    <submittedName>
        <fullName evidence="3">HCP-like protein</fullName>
    </submittedName>
</protein>
<evidence type="ECO:0000256" key="1">
    <source>
        <dbReference type="ARBA" id="ARBA00022737"/>
    </source>
</evidence>
<dbReference type="Gene3D" id="1.25.40.10">
    <property type="entry name" value="Tetratricopeptide repeat domain"/>
    <property type="match status" value="2"/>
</dbReference>
<dbReference type="Proteomes" id="UP000027361">
    <property type="component" value="Unassembled WGS sequence"/>
</dbReference>
<feature type="compositionally biased region" description="Polar residues" evidence="2">
    <location>
        <begin position="596"/>
        <end position="607"/>
    </location>
</feature>
<dbReference type="SUPFAM" id="SSF81901">
    <property type="entry name" value="HCP-like"/>
    <property type="match status" value="1"/>
</dbReference>
<evidence type="ECO:0000313" key="3">
    <source>
        <dbReference type="EMBL" id="KDN50865.1"/>
    </source>
</evidence>
<dbReference type="InParanoid" id="A0A066WJQ9"/>
<dbReference type="OMA" id="DSDCTIM"/>
<feature type="region of interest" description="Disordered" evidence="2">
    <location>
        <begin position="1"/>
        <end position="108"/>
    </location>
</feature>
<accession>A0A066WJQ9</accession>
<dbReference type="InterPro" id="IPR011990">
    <property type="entry name" value="TPR-like_helical_dom_sf"/>
</dbReference>
<feature type="compositionally biased region" description="Basic and acidic residues" evidence="2">
    <location>
        <begin position="73"/>
        <end position="82"/>
    </location>
</feature>
<feature type="compositionally biased region" description="Low complexity" evidence="2">
    <location>
        <begin position="91"/>
        <end position="107"/>
    </location>
</feature>
<keyword evidence="4" id="KW-1185">Reference proteome</keyword>
<gene>
    <name evidence="3" type="ORF">K437DRAFT_261901</name>
</gene>
<dbReference type="Pfam" id="PF08238">
    <property type="entry name" value="Sel1"/>
    <property type="match status" value="4"/>
</dbReference>
<dbReference type="OrthoDB" id="272077at2759"/>